<evidence type="ECO:0000313" key="3">
    <source>
        <dbReference type="EMBL" id="MBR1136472.1"/>
    </source>
</evidence>
<dbReference type="Gene3D" id="1.10.620.20">
    <property type="entry name" value="Ribonucleotide Reductase, subunit A"/>
    <property type="match status" value="1"/>
</dbReference>
<name>A0ABS5G572_9BRAD</name>
<evidence type="ECO:0000313" key="4">
    <source>
        <dbReference type="Proteomes" id="UP001314635"/>
    </source>
</evidence>
<comment type="caution">
    <text evidence="3">The sequence shown here is derived from an EMBL/GenBank/DDBJ whole genome shotgun (WGS) entry which is preliminary data.</text>
</comment>
<evidence type="ECO:0000256" key="1">
    <source>
        <dbReference type="ARBA" id="ARBA00023002"/>
    </source>
</evidence>
<keyword evidence="1" id="KW-0560">Oxidoreductase</keyword>
<reference evidence="4" key="1">
    <citation type="journal article" date="2021" name="ISME J.">
        <title>Evolutionary origin and ecological implication of a unique nif island in free-living Bradyrhizobium lineages.</title>
        <authorList>
            <person name="Tao J."/>
        </authorList>
    </citation>
    <scope>NUCLEOTIDE SEQUENCE [LARGE SCALE GENOMIC DNA]</scope>
    <source>
        <strain evidence="4">SZCCT0094</strain>
    </source>
</reference>
<accession>A0ABS5G572</accession>
<dbReference type="InterPro" id="IPR012078">
    <property type="entry name" value="MP_mOase_hydro"/>
</dbReference>
<dbReference type="Pfam" id="PF02332">
    <property type="entry name" value="Phenol_Hydrox"/>
    <property type="match status" value="1"/>
</dbReference>
<dbReference type="EMBL" id="JAFCLK010000010">
    <property type="protein sequence ID" value="MBR1136472.1"/>
    <property type="molecule type" value="Genomic_DNA"/>
</dbReference>
<proteinExistence type="predicted"/>
<protein>
    <submittedName>
        <fullName evidence="3">Aromatic/alkene monooxygenase hydroxylase subunit beta</fullName>
    </submittedName>
</protein>
<dbReference type="SUPFAM" id="SSF47240">
    <property type="entry name" value="Ferritin-like"/>
    <property type="match status" value="1"/>
</dbReference>
<sequence length="341" mass="39456">MTAMTAKPAARKQKKTWSLWTERRLPSEYEAVTYKFHSHFRRAPAPFELSENWSINQFYLRHREGSKLMLDDWEGYRDPLTYTYRRYIGDQKDREVYCDNLIDEFERQDSYRKLPAAWLDFLGQTYLPVRFPGHAMQMSAAYVAQMAPSAFVTNTFYFQMGNEMRRVQRQAYLAKALALDTGRPELADSGIARTIWTQGPEWQGLRELIEKQLITYDWGEAFVSRNLVLRPIFDHIFNREIADLARANDDDLLALLHDDFRNYDEAYAVETTKALVRYATGKMPAHAVLLQEWVAKWIPLGERAARSLSEALSAAPGADSARTILDRTMTAQARLIADCGL</sequence>
<gene>
    <name evidence="3" type="ORF">JQ619_11905</name>
</gene>
<dbReference type="Proteomes" id="UP001314635">
    <property type="component" value="Unassembled WGS sequence"/>
</dbReference>
<dbReference type="InterPro" id="IPR009078">
    <property type="entry name" value="Ferritin-like_SF"/>
</dbReference>
<keyword evidence="2 3" id="KW-0503">Monooxygenase</keyword>
<dbReference type="PIRSF" id="PIRSF000040">
    <property type="entry name" value="MMOH_comp"/>
    <property type="match status" value="1"/>
</dbReference>
<dbReference type="InterPro" id="IPR003430">
    <property type="entry name" value="Phenol_Hydrox"/>
</dbReference>
<dbReference type="GO" id="GO:0004497">
    <property type="term" value="F:monooxygenase activity"/>
    <property type="evidence" value="ECO:0007669"/>
    <property type="project" value="UniProtKB-KW"/>
</dbReference>
<keyword evidence="4" id="KW-1185">Reference proteome</keyword>
<dbReference type="CDD" id="cd01058">
    <property type="entry name" value="AAMH_B"/>
    <property type="match status" value="1"/>
</dbReference>
<evidence type="ECO:0000256" key="2">
    <source>
        <dbReference type="ARBA" id="ARBA00023033"/>
    </source>
</evidence>
<organism evidence="3 4">
    <name type="scientific">Bradyrhizobium denitrificans</name>
    <dbReference type="NCBI Taxonomy" id="2734912"/>
    <lineage>
        <taxon>Bacteria</taxon>
        <taxon>Pseudomonadati</taxon>
        <taxon>Pseudomonadota</taxon>
        <taxon>Alphaproteobacteria</taxon>
        <taxon>Hyphomicrobiales</taxon>
        <taxon>Nitrobacteraceae</taxon>
        <taxon>Bradyrhizobium</taxon>
    </lineage>
</organism>
<dbReference type="InterPro" id="IPR012348">
    <property type="entry name" value="RNR-like"/>
</dbReference>
<dbReference type="RefSeq" id="WP_012041843.1">
    <property type="nucleotide sequence ID" value="NZ_JABFDP010000015.1"/>
</dbReference>